<dbReference type="OrthoDB" id="6109at2759"/>
<gene>
    <name evidence="1" type="ORF">FWILDA_LOCUS19770</name>
</gene>
<accession>A0A9W4TCA6</accession>
<name>A0A9W4TCA6_9GLOM</name>
<sequence>NNNFLRLHPMSADGEIKCFTQFHNVHCKQGFLYANCEDILRLSELPSDFRYDMEWPIKKFPLNRTGHGIEYHAEMQVYALATSIPVEFILRDENGDPINDVEQERDQLLPETLKFSLELISPVTWETVD</sequence>
<comment type="caution">
    <text evidence="1">The sequence shown here is derived from an EMBL/GenBank/DDBJ whole genome shotgun (WGS) entry which is preliminary data.</text>
</comment>
<dbReference type="Gene3D" id="2.130.10.10">
    <property type="entry name" value="YVTN repeat-like/Quinoprotein amine dehydrogenase"/>
    <property type="match status" value="1"/>
</dbReference>
<protein>
    <submittedName>
        <fullName evidence="1">1287_t:CDS:1</fullName>
    </submittedName>
</protein>
<feature type="non-terminal residue" evidence="1">
    <location>
        <position position="129"/>
    </location>
</feature>
<dbReference type="EMBL" id="CAMKVN010025596">
    <property type="protein sequence ID" value="CAI2200844.1"/>
    <property type="molecule type" value="Genomic_DNA"/>
</dbReference>
<dbReference type="InterPro" id="IPR015943">
    <property type="entry name" value="WD40/YVTN_repeat-like_dom_sf"/>
</dbReference>
<reference evidence="1" key="1">
    <citation type="submission" date="2022-08" db="EMBL/GenBank/DDBJ databases">
        <authorList>
            <person name="Kallberg Y."/>
            <person name="Tangrot J."/>
            <person name="Rosling A."/>
        </authorList>
    </citation>
    <scope>NUCLEOTIDE SEQUENCE</scope>
    <source>
        <strain evidence="1">Wild A</strain>
    </source>
</reference>
<feature type="non-terminal residue" evidence="1">
    <location>
        <position position="1"/>
    </location>
</feature>
<evidence type="ECO:0000313" key="2">
    <source>
        <dbReference type="Proteomes" id="UP001153678"/>
    </source>
</evidence>
<keyword evidence="2" id="KW-1185">Reference proteome</keyword>
<evidence type="ECO:0000313" key="1">
    <source>
        <dbReference type="EMBL" id="CAI2200844.1"/>
    </source>
</evidence>
<dbReference type="AlphaFoldDB" id="A0A9W4TCA6"/>
<proteinExistence type="predicted"/>
<dbReference type="Proteomes" id="UP001153678">
    <property type="component" value="Unassembled WGS sequence"/>
</dbReference>
<organism evidence="1 2">
    <name type="scientific">Funneliformis geosporum</name>
    <dbReference type="NCBI Taxonomy" id="1117311"/>
    <lineage>
        <taxon>Eukaryota</taxon>
        <taxon>Fungi</taxon>
        <taxon>Fungi incertae sedis</taxon>
        <taxon>Mucoromycota</taxon>
        <taxon>Glomeromycotina</taxon>
        <taxon>Glomeromycetes</taxon>
        <taxon>Glomerales</taxon>
        <taxon>Glomeraceae</taxon>
        <taxon>Funneliformis</taxon>
    </lineage>
</organism>